<feature type="compositionally biased region" description="Acidic residues" evidence="1">
    <location>
        <begin position="240"/>
        <end position="252"/>
    </location>
</feature>
<sequence>MASHAHAHFPPTAPFFKRVDIVEPTVAMALRPVITRALIGDDRDCLELAIYLGTDEVRPAIVTNGCKESTLAGVACIVPTLLADWDERLCFPLTRCVHCVLHNRTCDLLATILHLLIPCPCEWLIPPADHRAVDKRNRMVVARHQQMALPFKKRLGGEEYLEFMRTVNDLDAWFLQRIRSAHTADIGDLQAALDADDEFVGPNWVVPPTHQWHVCPCFPDHCDISNHPVIGPLAVYDADSESCEDGDDDGETDYSGHSGCSHGHSHGHCGPHGHLAAPETEEASAEGSAEGSAEASPAEAAHDTAHDGNDSVRTHVGTPERKVETPSLASASTASLVDVADMSVALNRLIDEGKAALATPVAEGQCCGQW</sequence>
<reference evidence="2 3" key="1">
    <citation type="submission" date="2023-08" db="EMBL/GenBank/DDBJ databases">
        <title>Annotated Genome Sequence of Vanrija albida AlHP1.</title>
        <authorList>
            <person name="Herzog R."/>
        </authorList>
    </citation>
    <scope>NUCLEOTIDE SEQUENCE [LARGE SCALE GENOMIC DNA]</scope>
    <source>
        <strain evidence="2 3">AlHP1</strain>
    </source>
</reference>
<evidence type="ECO:0000313" key="3">
    <source>
        <dbReference type="Proteomes" id="UP001565368"/>
    </source>
</evidence>
<feature type="compositionally biased region" description="Low complexity" evidence="1">
    <location>
        <begin position="285"/>
        <end position="299"/>
    </location>
</feature>
<keyword evidence="3" id="KW-1185">Reference proteome</keyword>
<accession>A0ABR3QDC0</accession>
<dbReference type="EMBL" id="JBBXJM010000001">
    <property type="protein sequence ID" value="KAL1412718.1"/>
    <property type="molecule type" value="Genomic_DNA"/>
</dbReference>
<comment type="caution">
    <text evidence="2">The sequence shown here is derived from an EMBL/GenBank/DDBJ whole genome shotgun (WGS) entry which is preliminary data.</text>
</comment>
<organism evidence="2 3">
    <name type="scientific">Vanrija albida</name>
    <dbReference type="NCBI Taxonomy" id="181172"/>
    <lineage>
        <taxon>Eukaryota</taxon>
        <taxon>Fungi</taxon>
        <taxon>Dikarya</taxon>
        <taxon>Basidiomycota</taxon>
        <taxon>Agaricomycotina</taxon>
        <taxon>Tremellomycetes</taxon>
        <taxon>Trichosporonales</taxon>
        <taxon>Trichosporonaceae</taxon>
        <taxon>Vanrija</taxon>
    </lineage>
</organism>
<gene>
    <name evidence="2" type="ORF">Q8F55_000465</name>
</gene>
<dbReference type="GeneID" id="95981508"/>
<evidence type="ECO:0000313" key="2">
    <source>
        <dbReference type="EMBL" id="KAL1412718.1"/>
    </source>
</evidence>
<proteinExistence type="predicted"/>
<feature type="compositionally biased region" description="Low complexity" evidence="1">
    <location>
        <begin position="253"/>
        <end position="262"/>
    </location>
</feature>
<protein>
    <submittedName>
        <fullName evidence="2">Uncharacterized protein</fullName>
    </submittedName>
</protein>
<feature type="compositionally biased region" description="Basic and acidic residues" evidence="1">
    <location>
        <begin position="300"/>
        <end position="324"/>
    </location>
</feature>
<evidence type="ECO:0000256" key="1">
    <source>
        <dbReference type="SAM" id="MobiDB-lite"/>
    </source>
</evidence>
<dbReference type="Proteomes" id="UP001565368">
    <property type="component" value="Unassembled WGS sequence"/>
</dbReference>
<name>A0ABR3QDC0_9TREE</name>
<dbReference type="RefSeq" id="XP_069212662.1">
    <property type="nucleotide sequence ID" value="XM_069349118.1"/>
</dbReference>
<feature type="region of interest" description="Disordered" evidence="1">
    <location>
        <begin position="240"/>
        <end position="331"/>
    </location>
</feature>